<dbReference type="InterPro" id="IPR002523">
    <property type="entry name" value="MgTranspt_CorA/ZnTranspt_ZntB"/>
</dbReference>
<evidence type="ECO:0000256" key="3">
    <source>
        <dbReference type="ARBA" id="ARBA00022448"/>
    </source>
</evidence>
<name>A0A4Q9KHS5_PROTD</name>
<dbReference type="AlphaFoldDB" id="A0A4Q9KHS5"/>
<dbReference type="SUPFAM" id="SSF143865">
    <property type="entry name" value="CorA soluble domain-like"/>
    <property type="match status" value="1"/>
</dbReference>
<dbReference type="SUPFAM" id="SSF144083">
    <property type="entry name" value="Magnesium transport protein CorA, transmembrane region"/>
    <property type="match status" value="1"/>
</dbReference>
<evidence type="ECO:0000256" key="4">
    <source>
        <dbReference type="ARBA" id="ARBA00022475"/>
    </source>
</evidence>
<dbReference type="CDD" id="cd12822">
    <property type="entry name" value="TmCorA-like"/>
    <property type="match status" value="1"/>
</dbReference>
<evidence type="ECO:0000256" key="1">
    <source>
        <dbReference type="ARBA" id="ARBA00004651"/>
    </source>
</evidence>
<keyword evidence="4" id="KW-1003">Cell membrane</keyword>
<sequence>MNDTQGALFGHGVLAHSRVWRDGVCVDTDVTPDEMLEVAHDPDSLVWLDLLRPSAEALLAIARDLGLPETAVEDALAPHERAKITRHDSHLFFTVYSARMLSDEPVQSGRLEVGRISGIVMPKALVTIRLDDTFDMEPVIARWEDNPSLLKAGSGALVYGLLDYVVDGHFGTIQEIDDEMERLEDVLFEDRPAGQFLQRSIYGLRKDLVLLRRIVLPMREIVNGILRHAPTSNGLDAWYDDLYDHVLRASEWTESLRDMVSSIFETNLSLQDARLNTIMKKLAGWAAIIAIPTAITGWFGQNIPYPGFSEPLGLWLSAGLIVGGVAILYVIFKARDWL</sequence>
<comment type="caution">
    <text evidence="9">The sequence shown here is derived from an EMBL/GenBank/DDBJ whole genome shotgun (WGS) entry which is preliminary data.</text>
</comment>
<evidence type="ECO:0000313" key="10">
    <source>
        <dbReference type="Proteomes" id="UP000291933"/>
    </source>
</evidence>
<dbReference type="PANTHER" id="PTHR46494:SF1">
    <property type="entry name" value="CORA FAMILY METAL ION TRANSPORTER (EUROFUNG)"/>
    <property type="match status" value="1"/>
</dbReference>
<keyword evidence="7 8" id="KW-0472">Membrane</keyword>
<dbReference type="OrthoDB" id="9803416at2"/>
<reference evidence="9 10" key="1">
    <citation type="submission" date="2019-01" db="EMBL/GenBank/DDBJ databases">
        <title>Lactibacter flavus gen. nov., sp. nov., a novel bacterium of the family Propionibacteriaceae isolated from raw milk and dairy products.</title>
        <authorList>
            <person name="Huptas C."/>
            <person name="Wenning M."/>
            <person name="Breitenwieser F."/>
            <person name="Doll E."/>
            <person name="Von Neubeck M."/>
            <person name="Busse H.-J."/>
            <person name="Scherer S."/>
        </authorList>
    </citation>
    <scope>NUCLEOTIDE SEQUENCE [LARGE SCALE GENOMIC DNA]</scope>
    <source>
        <strain evidence="9 10">DSM 22130</strain>
    </source>
</reference>
<keyword evidence="5 8" id="KW-0812">Transmembrane</keyword>
<evidence type="ECO:0000256" key="6">
    <source>
        <dbReference type="ARBA" id="ARBA00022989"/>
    </source>
</evidence>
<evidence type="ECO:0000256" key="2">
    <source>
        <dbReference type="ARBA" id="ARBA00009765"/>
    </source>
</evidence>
<dbReference type="GO" id="GO:0050897">
    <property type="term" value="F:cobalt ion binding"/>
    <property type="evidence" value="ECO:0007669"/>
    <property type="project" value="TreeGrafter"/>
</dbReference>
<dbReference type="GO" id="GO:0000287">
    <property type="term" value="F:magnesium ion binding"/>
    <property type="evidence" value="ECO:0007669"/>
    <property type="project" value="TreeGrafter"/>
</dbReference>
<accession>A0A4Q9KHS5</accession>
<dbReference type="EMBL" id="SDMR01000023">
    <property type="protein sequence ID" value="TBT92143.1"/>
    <property type="molecule type" value="Genomic_DNA"/>
</dbReference>
<dbReference type="Gene3D" id="3.30.460.20">
    <property type="entry name" value="CorA soluble domain-like"/>
    <property type="match status" value="1"/>
</dbReference>
<dbReference type="GO" id="GO:0015087">
    <property type="term" value="F:cobalt ion transmembrane transporter activity"/>
    <property type="evidence" value="ECO:0007669"/>
    <property type="project" value="TreeGrafter"/>
</dbReference>
<keyword evidence="6 8" id="KW-1133">Transmembrane helix</keyword>
<proteinExistence type="inferred from homology"/>
<gene>
    <name evidence="9" type="ORF">ET996_13570</name>
</gene>
<dbReference type="InterPro" id="IPR045863">
    <property type="entry name" value="CorA_TM1_TM2"/>
</dbReference>
<comment type="similarity">
    <text evidence="2">Belongs to the CorA metal ion transporter (MIT) (TC 1.A.35) family.</text>
</comment>
<dbReference type="GO" id="GO:0015095">
    <property type="term" value="F:magnesium ion transmembrane transporter activity"/>
    <property type="evidence" value="ECO:0007669"/>
    <property type="project" value="TreeGrafter"/>
</dbReference>
<dbReference type="PANTHER" id="PTHR46494">
    <property type="entry name" value="CORA FAMILY METAL ION TRANSPORTER (EUROFUNG)"/>
    <property type="match status" value="1"/>
</dbReference>
<evidence type="ECO:0000256" key="8">
    <source>
        <dbReference type="SAM" id="Phobius"/>
    </source>
</evidence>
<dbReference type="RefSeq" id="WP_131173100.1">
    <property type="nucleotide sequence ID" value="NZ_FXTL01000024.1"/>
</dbReference>
<dbReference type="Pfam" id="PF01544">
    <property type="entry name" value="CorA"/>
    <property type="match status" value="1"/>
</dbReference>
<protein>
    <submittedName>
        <fullName evidence="9">Magnesium transporter</fullName>
    </submittedName>
</protein>
<dbReference type="Gene3D" id="1.20.58.340">
    <property type="entry name" value="Magnesium transport protein CorA, transmembrane region"/>
    <property type="match status" value="2"/>
</dbReference>
<organism evidence="9 10">
    <name type="scientific">Propioniciclava tarda</name>
    <dbReference type="NCBI Taxonomy" id="433330"/>
    <lineage>
        <taxon>Bacteria</taxon>
        <taxon>Bacillati</taxon>
        <taxon>Actinomycetota</taxon>
        <taxon>Actinomycetes</taxon>
        <taxon>Propionibacteriales</taxon>
        <taxon>Propionibacteriaceae</taxon>
        <taxon>Propioniciclava</taxon>
    </lineage>
</organism>
<feature type="transmembrane region" description="Helical" evidence="8">
    <location>
        <begin position="312"/>
        <end position="332"/>
    </location>
</feature>
<feature type="transmembrane region" description="Helical" evidence="8">
    <location>
        <begin position="282"/>
        <end position="300"/>
    </location>
</feature>
<dbReference type="InterPro" id="IPR045861">
    <property type="entry name" value="CorA_cytoplasmic_dom"/>
</dbReference>
<evidence type="ECO:0000256" key="5">
    <source>
        <dbReference type="ARBA" id="ARBA00022692"/>
    </source>
</evidence>
<dbReference type="Proteomes" id="UP000291933">
    <property type="component" value="Unassembled WGS sequence"/>
</dbReference>
<dbReference type="GO" id="GO:0005886">
    <property type="term" value="C:plasma membrane"/>
    <property type="evidence" value="ECO:0007669"/>
    <property type="project" value="UniProtKB-SubCell"/>
</dbReference>
<keyword evidence="10" id="KW-1185">Reference proteome</keyword>
<comment type="subcellular location">
    <subcellularLocation>
        <location evidence="1">Cell membrane</location>
        <topology evidence="1">Multi-pass membrane protein</topology>
    </subcellularLocation>
</comment>
<evidence type="ECO:0000313" key="9">
    <source>
        <dbReference type="EMBL" id="TBT92143.1"/>
    </source>
</evidence>
<keyword evidence="3" id="KW-0813">Transport</keyword>
<evidence type="ECO:0000256" key="7">
    <source>
        <dbReference type="ARBA" id="ARBA00023136"/>
    </source>
</evidence>